<name>A0AA37LKB0_9PEZI</name>
<evidence type="ECO:0000259" key="4">
    <source>
        <dbReference type="SMART" id="SM00829"/>
    </source>
</evidence>
<accession>A0AA37LKB0</accession>
<sequence length="316" mass="32857">MRALVGADSGSRYRLAQDAPIPDPPRGMMLVRVHSVAFNPRDANKMVDYSSNAAAPGSTGGGCDFAGTVAGLGEGVTRFQVGDRVLACSFGPDATDKSKGGAFAEFALAEQDGSCRVPDAMDFAEACSVGMGLAAVGQLSLMHRGGEGGTRDDDNNNTTVLVSGGATPTGIIATQLLKMAGYIPIVTCSPADNALCREYGAAACFDSHSPACGANIRVHTDNGLLYALDCIADDVSMKMCYEAIGSGSGLSYYFGLEKPANAIAVKYTRRDVRADWTLADGVQVLDGGFDNLPAALEDLKTVKVHNTKKLIVPLMA</sequence>
<dbReference type="Pfam" id="PF00107">
    <property type="entry name" value="ADH_zinc_N"/>
    <property type="match status" value="1"/>
</dbReference>
<evidence type="ECO:0000313" key="5">
    <source>
        <dbReference type="EMBL" id="GKT45837.1"/>
    </source>
</evidence>
<keyword evidence="6" id="KW-1185">Reference proteome</keyword>
<dbReference type="Gene3D" id="3.40.50.720">
    <property type="entry name" value="NAD(P)-binding Rossmann-like Domain"/>
    <property type="match status" value="1"/>
</dbReference>
<dbReference type="SUPFAM" id="SSF50129">
    <property type="entry name" value="GroES-like"/>
    <property type="match status" value="1"/>
</dbReference>
<dbReference type="PANTHER" id="PTHR45348:SF6">
    <property type="entry name" value="TRANS-ENOYL REDUCTASE APDC"/>
    <property type="match status" value="1"/>
</dbReference>
<dbReference type="SUPFAM" id="SSF51735">
    <property type="entry name" value="NAD(P)-binding Rossmann-fold domains"/>
    <property type="match status" value="1"/>
</dbReference>
<dbReference type="SMART" id="SM00829">
    <property type="entry name" value="PKS_ER"/>
    <property type="match status" value="1"/>
</dbReference>
<dbReference type="Pfam" id="PF08240">
    <property type="entry name" value="ADH_N"/>
    <property type="match status" value="1"/>
</dbReference>
<dbReference type="AlphaFoldDB" id="A0AA37LKB0"/>
<dbReference type="RefSeq" id="XP_049128187.1">
    <property type="nucleotide sequence ID" value="XM_049272230.1"/>
</dbReference>
<dbReference type="InterPro" id="IPR047122">
    <property type="entry name" value="Trans-enoyl_RdTase-like"/>
</dbReference>
<evidence type="ECO:0000256" key="3">
    <source>
        <dbReference type="ARBA" id="ARBA00023002"/>
    </source>
</evidence>
<evidence type="ECO:0000256" key="2">
    <source>
        <dbReference type="ARBA" id="ARBA00022857"/>
    </source>
</evidence>
<organism evidence="5 6">
    <name type="scientific">Colletotrichum spaethianum</name>
    <dbReference type="NCBI Taxonomy" id="700344"/>
    <lineage>
        <taxon>Eukaryota</taxon>
        <taxon>Fungi</taxon>
        <taxon>Dikarya</taxon>
        <taxon>Ascomycota</taxon>
        <taxon>Pezizomycotina</taxon>
        <taxon>Sordariomycetes</taxon>
        <taxon>Hypocreomycetidae</taxon>
        <taxon>Glomerellales</taxon>
        <taxon>Glomerellaceae</taxon>
        <taxon>Colletotrichum</taxon>
        <taxon>Colletotrichum spaethianum species complex</taxon>
    </lineage>
</organism>
<dbReference type="Gene3D" id="3.90.180.10">
    <property type="entry name" value="Medium-chain alcohol dehydrogenases, catalytic domain"/>
    <property type="match status" value="1"/>
</dbReference>
<dbReference type="CDD" id="cd08249">
    <property type="entry name" value="enoyl_reductase_like"/>
    <property type="match status" value="1"/>
</dbReference>
<dbReference type="GO" id="GO:0016651">
    <property type="term" value="F:oxidoreductase activity, acting on NAD(P)H"/>
    <property type="evidence" value="ECO:0007669"/>
    <property type="project" value="InterPro"/>
</dbReference>
<keyword evidence="3" id="KW-0560">Oxidoreductase</keyword>
<dbReference type="Proteomes" id="UP001055115">
    <property type="component" value="Unassembled WGS sequence"/>
</dbReference>
<dbReference type="EMBL" id="BQXU01000014">
    <property type="protein sequence ID" value="GKT45837.1"/>
    <property type="molecule type" value="Genomic_DNA"/>
</dbReference>
<dbReference type="PANTHER" id="PTHR45348">
    <property type="entry name" value="HYPOTHETICAL OXIDOREDUCTASE (EUROFUNG)"/>
    <property type="match status" value="1"/>
</dbReference>
<dbReference type="GeneID" id="73326820"/>
<gene>
    <name evidence="5" type="ORF">ColSpa_06018</name>
</gene>
<evidence type="ECO:0000313" key="6">
    <source>
        <dbReference type="Proteomes" id="UP001055115"/>
    </source>
</evidence>
<protein>
    <submittedName>
        <fullName evidence="5">Trans-enoyl reductase fsdC</fullName>
    </submittedName>
</protein>
<comment type="similarity">
    <text evidence="1">Belongs to the zinc-containing alcohol dehydrogenase family.</text>
</comment>
<evidence type="ECO:0000256" key="1">
    <source>
        <dbReference type="ARBA" id="ARBA00008072"/>
    </source>
</evidence>
<dbReference type="InterPro" id="IPR013154">
    <property type="entry name" value="ADH-like_N"/>
</dbReference>
<reference evidence="5 6" key="1">
    <citation type="submission" date="2022-03" db="EMBL/GenBank/DDBJ databases">
        <title>Genome data of Colletotrichum spp.</title>
        <authorList>
            <person name="Utami Y.D."/>
            <person name="Hiruma K."/>
        </authorList>
    </citation>
    <scope>NUCLEOTIDE SEQUENCE [LARGE SCALE GENOMIC DNA]</scope>
    <source>
        <strain evidence="5 6">MAFF 239500</strain>
    </source>
</reference>
<dbReference type="InterPro" id="IPR020843">
    <property type="entry name" value="ER"/>
</dbReference>
<proteinExistence type="inferred from homology"/>
<feature type="domain" description="Enoyl reductase (ER)" evidence="4">
    <location>
        <begin position="6"/>
        <end position="312"/>
    </location>
</feature>
<keyword evidence="2" id="KW-0521">NADP</keyword>
<dbReference type="InterPro" id="IPR011032">
    <property type="entry name" value="GroES-like_sf"/>
</dbReference>
<dbReference type="InterPro" id="IPR036291">
    <property type="entry name" value="NAD(P)-bd_dom_sf"/>
</dbReference>
<dbReference type="InterPro" id="IPR013149">
    <property type="entry name" value="ADH-like_C"/>
</dbReference>
<comment type="caution">
    <text evidence="5">The sequence shown here is derived from an EMBL/GenBank/DDBJ whole genome shotgun (WGS) entry which is preliminary data.</text>
</comment>